<name>A0A813BYZ5_9DINO</name>
<keyword evidence="2" id="KW-1185">Reference proteome</keyword>
<dbReference type="AlphaFoldDB" id="A0A813BYZ5"/>
<evidence type="ECO:0000313" key="1">
    <source>
        <dbReference type="EMBL" id="CAE7933190.1"/>
    </source>
</evidence>
<comment type="caution">
    <text evidence="1">The sequence shown here is derived from an EMBL/GenBank/DDBJ whole genome shotgun (WGS) entry which is preliminary data.</text>
</comment>
<organism evidence="1 2">
    <name type="scientific">Symbiodinium necroappetens</name>
    <dbReference type="NCBI Taxonomy" id="1628268"/>
    <lineage>
        <taxon>Eukaryota</taxon>
        <taxon>Sar</taxon>
        <taxon>Alveolata</taxon>
        <taxon>Dinophyceae</taxon>
        <taxon>Suessiales</taxon>
        <taxon>Symbiodiniaceae</taxon>
        <taxon>Symbiodinium</taxon>
    </lineage>
</organism>
<accession>A0A813BYZ5</accession>
<proteinExistence type="predicted"/>
<dbReference type="EMBL" id="CAJNJA010082664">
    <property type="protein sequence ID" value="CAE7933190.1"/>
    <property type="molecule type" value="Genomic_DNA"/>
</dbReference>
<dbReference type="Proteomes" id="UP000601435">
    <property type="component" value="Unassembled WGS sequence"/>
</dbReference>
<feature type="non-terminal residue" evidence="1">
    <location>
        <position position="406"/>
    </location>
</feature>
<gene>
    <name evidence="1" type="ORF">SNEC2469_LOCUS32557</name>
</gene>
<protein>
    <submittedName>
        <fullName evidence="1">Uncharacterized protein</fullName>
    </submittedName>
</protein>
<reference evidence="1" key="1">
    <citation type="submission" date="2021-02" db="EMBL/GenBank/DDBJ databases">
        <authorList>
            <person name="Dougan E. K."/>
            <person name="Rhodes N."/>
            <person name="Thang M."/>
            <person name="Chan C."/>
        </authorList>
    </citation>
    <scope>NUCLEOTIDE SEQUENCE</scope>
</reference>
<evidence type="ECO:0000313" key="2">
    <source>
        <dbReference type="Proteomes" id="UP000601435"/>
    </source>
</evidence>
<dbReference type="OrthoDB" id="10410058at2759"/>
<sequence>MGSMGMARKGKGGMGMNNMNNMGGMNSGMGGMGGMGGGMAGGMCGQGMQGMGGMGMAQGNEKGKMGAGGMCGMTMGAMGQKGMGKPMGCKGDSNGCGAQGRPPIGGSMGQRPPVMMLRGTTPAQRMQMQQVQQQERLMQGGGGFCGGAQNFGTSPGFGQAGAFRGRPPAAIRPSTAPGMGAGGLGGAGGPKFPPALQSWLQRLFAQQGNSDTNLQKETHAYLRYWVQHWNKTGELWQRNWEAATLPSVEEIKRKLPPGSLSGQGAIATAPLDSMFTVAEVGSPKDEHVLGDSGMGEDDHEDMDDAMTFLMECQAYEEDCAKDAAAFANVDILADVAAPAEVAVQLIQRFEAMLARRDEELFRRLDRAVQSFAATPDAMTYEHSPLVNSGNDNVNVPMRSKALVESR</sequence>